<evidence type="ECO:0000256" key="1">
    <source>
        <dbReference type="SAM" id="MobiDB-lite"/>
    </source>
</evidence>
<comment type="caution">
    <text evidence="2">The sequence shown here is derived from an EMBL/GenBank/DDBJ whole genome shotgun (WGS) entry which is preliminary data.</text>
</comment>
<feature type="compositionally biased region" description="Low complexity" evidence="1">
    <location>
        <begin position="13"/>
        <end position="23"/>
    </location>
</feature>
<gene>
    <name evidence="2" type="ORF">GMARGA_LOCUS23417</name>
</gene>
<organism evidence="2 3">
    <name type="scientific">Gigaspora margarita</name>
    <dbReference type="NCBI Taxonomy" id="4874"/>
    <lineage>
        <taxon>Eukaryota</taxon>
        <taxon>Fungi</taxon>
        <taxon>Fungi incertae sedis</taxon>
        <taxon>Mucoromycota</taxon>
        <taxon>Glomeromycotina</taxon>
        <taxon>Glomeromycetes</taxon>
        <taxon>Diversisporales</taxon>
        <taxon>Gigasporaceae</taxon>
        <taxon>Gigaspora</taxon>
    </lineage>
</organism>
<evidence type="ECO:0000313" key="3">
    <source>
        <dbReference type="Proteomes" id="UP000789901"/>
    </source>
</evidence>
<dbReference type="Proteomes" id="UP000789901">
    <property type="component" value="Unassembled WGS sequence"/>
</dbReference>
<accession>A0ABN7VWI0</accession>
<feature type="region of interest" description="Disordered" evidence="1">
    <location>
        <begin position="1"/>
        <end position="23"/>
    </location>
</feature>
<feature type="non-terminal residue" evidence="2">
    <location>
        <position position="1"/>
    </location>
</feature>
<evidence type="ECO:0000313" key="2">
    <source>
        <dbReference type="EMBL" id="CAG8802462.1"/>
    </source>
</evidence>
<proteinExistence type="predicted"/>
<keyword evidence="3" id="KW-1185">Reference proteome</keyword>
<name>A0ABN7VWI0_GIGMA</name>
<protein>
    <submittedName>
        <fullName evidence="2">26975_t:CDS:1</fullName>
    </submittedName>
</protein>
<reference evidence="2 3" key="1">
    <citation type="submission" date="2021-06" db="EMBL/GenBank/DDBJ databases">
        <authorList>
            <person name="Kallberg Y."/>
            <person name="Tangrot J."/>
            <person name="Rosling A."/>
        </authorList>
    </citation>
    <scope>NUCLEOTIDE SEQUENCE [LARGE SCALE GENOMIC DNA]</scope>
    <source>
        <strain evidence="2 3">120-4 pot B 10/14</strain>
    </source>
</reference>
<dbReference type="EMBL" id="CAJVQB010023683">
    <property type="protein sequence ID" value="CAG8802462.1"/>
    <property type="molecule type" value="Genomic_DNA"/>
</dbReference>
<sequence length="39" mass="4522">YRKSMKQNEDENNITSNSSSSNEDFVVVKDPIVHLKRVL</sequence>